<evidence type="ECO:0000256" key="2">
    <source>
        <dbReference type="ARBA" id="ARBA00006856"/>
    </source>
</evidence>
<reference evidence="7" key="2">
    <citation type="submission" date="2015-01" db="EMBL/GenBank/DDBJ databases">
        <title>Evolutionary Origins and Diversification of the Mycorrhizal Mutualists.</title>
        <authorList>
            <consortium name="DOE Joint Genome Institute"/>
            <consortium name="Mycorrhizal Genomics Consortium"/>
            <person name="Kohler A."/>
            <person name="Kuo A."/>
            <person name="Nagy L.G."/>
            <person name="Floudas D."/>
            <person name="Copeland A."/>
            <person name="Barry K.W."/>
            <person name="Cichocki N."/>
            <person name="Veneault-Fourrey C."/>
            <person name="LaButti K."/>
            <person name="Lindquist E.A."/>
            <person name="Lipzen A."/>
            <person name="Lundell T."/>
            <person name="Morin E."/>
            <person name="Murat C."/>
            <person name="Riley R."/>
            <person name="Ohm R."/>
            <person name="Sun H."/>
            <person name="Tunlid A."/>
            <person name="Henrissat B."/>
            <person name="Grigoriev I.V."/>
            <person name="Hibbett D.S."/>
            <person name="Martin F."/>
        </authorList>
    </citation>
    <scope>NUCLEOTIDE SEQUENCE [LARGE SCALE GENOMIC DNA]</scope>
    <source>
        <strain evidence="7">Ve08.2h10</strain>
    </source>
</reference>
<dbReference type="InterPro" id="IPR003890">
    <property type="entry name" value="MIF4G-like_typ-3"/>
</dbReference>
<feature type="compositionally biased region" description="Acidic residues" evidence="4">
    <location>
        <begin position="251"/>
        <end position="269"/>
    </location>
</feature>
<feature type="compositionally biased region" description="Basic and acidic residues" evidence="4">
    <location>
        <begin position="16"/>
        <end position="26"/>
    </location>
</feature>
<dbReference type="Proteomes" id="UP000054538">
    <property type="component" value="Unassembled WGS sequence"/>
</dbReference>
<feature type="region of interest" description="Disordered" evidence="4">
    <location>
        <begin position="1"/>
        <end position="163"/>
    </location>
</feature>
<dbReference type="InParanoid" id="A0A0D0DQ65"/>
<dbReference type="GO" id="GO:0005730">
    <property type="term" value="C:nucleolus"/>
    <property type="evidence" value="ECO:0007669"/>
    <property type="project" value="UniProtKB-SubCell"/>
</dbReference>
<name>A0A0D0DQ65_9AGAM</name>
<feature type="compositionally biased region" description="Acidic residues" evidence="4">
    <location>
        <begin position="230"/>
        <end position="242"/>
    </location>
</feature>
<dbReference type="Pfam" id="PF02854">
    <property type="entry name" value="MIF4G"/>
    <property type="match status" value="1"/>
</dbReference>
<dbReference type="STRING" id="930991.A0A0D0DQ65"/>
<sequence>MTARNRNQGPSLPKSILEHIDREESSGGKGSLYRRNNRSSHLSRKDTRKQERLVRKQRKAEHFTTQATSTKRKIGEEPVELPETKRRKTVHFAEDVKGPATSSKHATRPRAPSKATHSSDSLALSLKSKQKPTALEKLASKSASKATKPARRSPQTREEEEEDAYIAYLETKLGYSNGGKRQKGDAADGLGDLLDFAHSLDLSLFGTSSQADGNSKTGSMDDLDIHYNSDDELSSDANEASDDVSTSSQEDQGEEDNEFEGQDDTEDEWAGLGPCIHETSEFGHEAIPTQDTTSKELQPQPAGRYIPPGLRKQAKGVDETQEDAEKLTRQLKGLINRMSEQNMSTVLDGMEEIYRKHRRHDVTSSMTTLIIDGISSHAMLLDSFVVLHAAFISSMHKLIGIEFAAFIVQNIVFSYERHLRNYESDVPHASDKPEDRGKECSNLIVLLSELYNFQVISCILLYDIVRDLLSKELSEFRVELLLKILRNSGQQLRQDDPLALKDIVTMAQSSIAKQADDLSTRTKFMIETLTNLKNNKIKRSATQHQGGDAVERMKKFLSGLGKKRHVQAHEPLRVSLDDLRSAETKGKWWLVGAAWGGDPLADQQHEVLTKRAEASAEDINDTTLVKLARKQGMNTDIRRSIFVVLMSSDDYLDACERLAQLNLSEVQQREIVRVILHCCGNEKSYNPYYSLVCQQLCQTSHSYKITLQFCLWDFLRDLGETNVGGAEVIKNLKDENVQFGVKNISSSRMKNVAKAYGWWMSKDCCSLTILKPVDFTLLKPQPRKFLKELLVQIFVASQASSPLLTNSSKEQSSRDRGAVEEIFVKATKIENLGLGLIFFLSDAFKGEEGLVKWASTVARETLQTGMNEIPRL</sequence>
<evidence type="ECO:0000256" key="3">
    <source>
        <dbReference type="ARBA" id="ARBA00023242"/>
    </source>
</evidence>
<dbReference type="SMART" id="SM00543">
    <property type="entry name" value="MIF4G"/>
    <property type="match status" value="1"/>
</dbReference>
<dbReference type="Gene3D" id="1.25.40.180">
    <property type="match status" value="1"/>
</dbReference>
<dbReference type="GO" id="GO:0042274">
    <property type="term" value="P:ribosomal small subunit biogenesis"/>
    <property type="evidence" value="ECO:0007669"/>
    <property type="project" value="TreeGrafter"/>
</dbReference>
<evidence type="ECO:0000256" key="1">
    <source>
        <dbReference type="ARBA" id="ARBA00004604"/>
    </source>
</evidence>
<dbReference type="InterPro" id="IPR016024">
    <property type="entry name" value="ARM-type_fold"/>
</dbReference>
<dbReference type="SMART" id="SM00544">
    <property type="entry name" value="MA3"/>
    <property type="match status" value="1"/>
</dbReference>
<dbReference type="GO" id="GO:0003723">
    <property type="term" value="F:RNA binding"/>
    <property type="evidence" value="ECO:0007669"/>
    <property type="project" value="InterPro"/>
</dbReference>
<feature type="compositionally biased region" description="Basic and acidic residues" evidence="4">
    <location>
        <begin position="43"/>
        <end position="54"/>
    </location>
</feature>
<evidence type="ECO:0000313" key="6">
    <source>
        <dbReference type="EMBL" id="KIK94383.1"/>
    </source>
</evidence>
<feature type="compositionally biased region" description="Polar residues" evidence="4">
    <location>
        <begin position="1"/>
        <end position="10"/>
    </location>
</feature>
<dbReference type="HOGENOM" id="CLU_006786_2_2_1"/>
<proteinExistence type="inferred from homology"/>
<dbReference type="PROSITE" id="PS51366">
    <property type="entry name" value="MI"/>
    <property type="match status" value="1"/>
</dbReference>
<comment type="similarity">
    <text evidence="2">Belongs to the CWC22 family.</text>
</comment>
<dbReference type="Pfam" id="PF02847">
    <property type="entry name" value="MA3"/>
    <property type="match status" value="1"/>
</dbReference>
<dbReference type="PANTHER" id="PTHR18034">
    <property type="entry name" value="CELL CYCLE CONTROL PROTEIN CWF22-RELATED"/>
    <property type="match status" value="1"/>
</dbReference>
<feature type="compositionally biased region" description="Polar residues" evidence="4">
    <location>
        <begin position="206"/>
        <end position="218"/>
    </location>
</feature>
<evidence type="ECO:0000256" key="4">
    <source>
        <dbReference type="SAM" id="MobiDB-lite"/>
    </source>
</evidence>
<dbReference type="InterPro" id="IPR050781">
    <property type="entry name" value="CWC22_splicing_factor"/>
</dbReference>
<dbReference type="EMBL" id="KN825112">
    <property type="protein sequence ID" value="KIK94383.1"/>
    <property type="molecule type" value="Genomic_DNA"/>
</dbReference>
<feature type="compositionally biased region" description="Low complexity" evidence="4">
    <location>
        <begin position="118"/>
        <end position="147"/>
    </location>
</feature>
<accession>A0A0D0DQ65</accession>
<dbReference type="FunCoup" id="A0A0D0DQ65">
    <property type="interactions" value="573"/>
</dbReference>
<evidence type="ECO:0000313" key="7">
    <source>
        <dbReference type="Proteomes" id="UP000054538"/>
    </source>
</evidence>
<comment type="subcellular location">
    <subcellularLocation>
        <location evidence="1">Nucleus</location>
        <location evidence="1">Nucleolus</location>
    </subcellularLocation>
</comment>
<gene>
    <name evidence="6" type="ORF">PAXRUDRAFT_828062</name>
</gene>
<dbReference type="SUPFAM" id="SSF48371">
    <property type="entry name" value="ARM repeat"/>
    <property type="match status" value="1"/>
</dbReference>
<dbReference type="OrthoDB" id="361797at2759"/>
<feature type="region of interest" description="Disordered" evidence="4">
    <location>
        <begin position="206"/>
        <end position="272"/>
    </location>
</feature>
<dbReference type="AlphaFoldDB" id="A0A0D0DQ65"/>
<feature type="region of interest" description="Disordered" evidence="4">
    <location>
        <begin position="289"/>
        <end position="321"/>
    </location>
</feature>
<keyword evidence="3" id="KW-0539">Nucleus</keyword>
<protein>
    <recommendedName>
        <fullName evidence="5">MI domain-containing protein</fullName>
    </recommendedName>
</protein>
<reference evidence="6 7" key="1">
    <citation type="submission" date="2014-04" db="EMBL/GenBank/DDBJ databases">
        <authorList>
            <consortium name="DOE Joint Genome Institute"/>
            <person name="Kuo A."/>
            <person name="Kohler A."/>
            <person name="Jargeat P."/>
            <person name="Nagy L.G."/>
            <person name="Floudas D."/>
            <person name="Copeland A."/>
            <person name="Barry K.W."/>
            <person name="Cichocki N."/>
            <person name="Veneault-Fourrey C."/>
            <person name="LaButti K."/>
            <person name="Lindquist E.A."/>
            <person name="Lipzen A."/>
            <person name="Lundell T."/>
            <person name="Morin E."/>
            <person name="Murat C."/>
            <person name="Sun H."/>
            <person name="Tunlid A."/>
            <person name="Henrissat B."/>
            <person name="Grigoriev I.V."/>
            <person name="Hibbett D.S."/>
            <person name="Martin F."/>
            <person name="Nordberg H.P."/>
            <person name="Cantor M.N."/>
            <person name="Hua S.X."/>
        </authorList>
    </citation>
    <scope>NUCLEOTIDE SEQUENCE [LARGE SCALE GENOMIC DNA]</scope>
    <source>
        <strain evidence="6 7">Ve08.2h10</strain>
    </source>
</reference>
<keyword evidence="7" id="KW-1185">Reference proteome</keyword>
<evidence type="ECO:0000259" key="5">
    <source>
        <dbReference type="PROSITE" id="PS51366"/>
    </source>
</evidence>
<organism evidence="6 7">
    <name type="scientific">Paxillus rubicundulus Ve08.2h10</name>
    <dbReference type="NCBI Taxonomy" id="930991"/>
    <lineage>
        <taxon>Eukaryota</taxon>
        <taxon>Fungi</taxon>
        <taxon>Dikarya</taxon>
        <taxon>Basidiomycota</taxon>
        <taxon>Agaricomycotina</taxon>
        <taxon>Agaricomycetes</taxon>
        <taxon>Agaricomycetidae</taxon>
        <taxon>Boletales</taxon>
        <taxon>Paxilineae</taxon>
        <taxon>Paxillaceae</taxon>
        <taxon>Paxillus</taxon>
    </lineage>
</organism>
<dbReference type="InterPro" id="IPR003891">
    <property type="entry name" value="Initiation_fac_eIF4g_MI"/>
</dbReference>
<feature type="domain" description="MI" evidence="5">
    <location>
        <begin position="636"/>
        <end position="775"/>
    </location>
</feature>
<dbReference type="PANTHER" id="PTHR18034:SF4">
    <property type="entry name" value="NUCLEOLAR MIF4G DOMAIN-CONTAINING PROTEIN 1"/>
    <property type="match status" value="1"/>
</dbReference>